<dbReference type="RefSeq" id="WP_014369873.1">
    <property type="nucleotide sequence ID" value="NC_016935.1"/>
</dbReference>
<proteinExistence type="predicted"/>
<dbReference type="PRINTS" id="PR00036">
    <property type="entry name" value="HTHLACI"/>
</dbReference>
<dbReference type="SMART" id="SM00354">
    <property type="entry name" value="HTH_LACI"/>
    <property type="match status" value="1"/>
</dbReference>
<keyword evidence="3" id="KW-0804">Transcription</keyword>
<dbReference type="EMBL" id="CP003235">
    <property type="protein sequence ID" value="AFC29585.1"/>
    <property type="molecule type" value="Genomic_DNA"/>
</dbReference>
<evidence type="ECO:0000313" key="6">
    <source>
        <dbReference type="Proteomes" id="UP000007523"/>
    </source>
</evidence>
<evidence type="ECO:0000256" key="2">
    <source>
        <dbReference type="ARBA" id="ARBA00023125"/>
    </source>
</evidence>
<organism evidence="5 6">
    <name type="scientific">Paenibacillus mucilaginosus 3016</name>
    <dbReference type="NCBI Taxonomy" id="1116391"/>
    <lineage>
        <taxon>Bacteria</taxon>
        <taxon>Bacillati</taxon>
        <taxon>Bacillota</taxon>
        <taxon>Bacilli</taxon>
        <taxon>Bacillales</taxon>
        <taxon>Paenibacillaceae</taxon>
        <taxon>Paenibacillus</taxon>
    </lineage>
</organism>
<keyword evidence="6" id="KW-1185">Reference proteome</keyword>
<dbReference type="STRING" id="1116391.PM3016_2705"/>
<dbReference type="SUPFAM" id="SSF47413">
    <property type="entry name" value="lambda repressor-like DNA-binding domains"/>
    <property type="match status" value="1"/>
</dbReference>
<dbReference type="GO" id="GO:0000976">
    <property type="term" value="F:transcription cis-regulatory region binding"/>
    <property type="evidence" value="ECO:0007669"/>
    <property type="project" value="TreeGrafter"/>
</dbReference>
<evidence type="ECO:0000259" key="4">
    <source>
        <dbReference type="PROSITE" id="PS50932"/>
    </source>
</evidence>
<dbReference type="Pfam" id="PF00356">
    <property type="entry name" value="LacI"/>
    <property type="match status" value="1"/>
</dbReference>
<feature type="domain" description="HTH lacI-type" evidence="4">
    <location>
        <begin position="3"/>
        <end position="57"/>
    </location>
</feature>
<dbReference type="CDD" id="cd01392">
    <property type="entry name" value="HTH_LacI"/>
    <property type="match status" value="1"/>
</dbReference>
<dbReference type="CDD" id="cd06267">
    <property type="entry name" value="PBP1_LacI_sugar_binding-like"/>
    <property type="match status" value="1"/>
</dbReference>
<dbReference type="PANTHER" id="PTHR30146">
    <property type="entry name" value="LACI-RELATED TRANSCRIPTIONAL REPRESSOR"/>
    <property type="match status" value="1"/>
</dbReference>
<evidence type="ECO:0000313" key="5">
    <source>
        <dbReference type="EMBL" id="AFC29585.1"/>
    </source>
</evidence>
<dbReference type="HOGENOM" id="CLU_037628_6_1_9"/>
<keyword evidence="1" id="KW-0805">Transcription regulation</keyword>
<dbReference type="Pfam" id="PF13377">
    <property type="entry name" value="Peripla_BP_3"/>
    <property type="match status" value="1"/>
</dbReference>
<reference evidence="5 6" key="1">
    <citation type="journal article" date="2012" name="J. Bacteriol.">
        <title>Complete Genome Sequence of Paenibacillus mucilaginosus 3016, a Bacterium Functional as Microbial Fertilizer.</title>
        <authorList>
            <person name="Ma M."/>
            <person name="Wang Z."/>
            <person name="Li L."/>
            <person name="Jiang X."/>
            <person name="Guan D."/>
            <person name="Cao F."/>
            <person name="Chen H."/>
            <person name="Wang X."/>
            <person name="Shen D."/>
            <person name="Du B."/>
            <person name="Li J."/>
        </authorList>
    </citation>
    <scope>NUCLEOTIDE SEQUENCE [LARGE SCALE GENOMIC DNA]</scope>
    <source>
        <strain evidence="5 6">3016</strain>
    </source>
</reference>
<dbReference type="PROSITE" id="PS50932">
    <property type="entry name" value="HTH_LACI_2"/>
    <property type="match status" value="1"/>
</dbReference>
<dbReference type="GO" id="GO:0003700">
    <property type="term" value="F:DNA-binding transcription factor activity"/>
    <property type="evidence" value="ECO:0007669"/>
    <property type="project" value="TreeGrafter"/>
</dbReference>
<dbReference type="Gene3D" id="1.10.260.40">
    <property type="entry name" value="lambda repressor-like DNA-binding domains"/>
    <property type="match status" value="1"/>
</dbReference>
<dbReference type="InterPro" id="IPR028082">
    <property type="entry name" value="Peripla_BP_I"/>
</dbReference>
<dbReference type="InterPro" id="IPR010982">
    <property type="entry name" value="Lambda_DNA-bd_dom_sf"/>
</dbReference>
<dbReference type="SUPFAM" id="SSF53822">
    <property type="entry name" value="Periplasmic binding protein-like I"/>
    <property type="match status" value="1"/>
</dbReference>
<dbReference type="PROSITE" id="PS00356">
    <property type="entry name" value="HTH_LACI_1"/>
    <property type="match status" value="1"/>
</dbReference>
<protein>
    <submittedName>
        <fullName evidence="5">LacI family transcriptional regulator</fullName>
    </submittedName>
</protein>
<sequence length="351" mass="38618">MDKKIIDVARAAGVSPATVSRVLNNRELVKEKTREKVLQAIRDMNYHPNAAAKQLRSQRTMTIGVIVPDINVSLFAEIIKGVQNKAESKGYHVIICDYSGRKGREPDYFALLHNRTVDALIFVAPEAAAEIFAEEADKGFTIGVIGRQIEHDSIPCCYTDNAAFSVEVIQHFVRQGHRQIAFIGGYPEATDAFERLEGYMKALHRSGIGFQPALIENGDFSEEGGYRAFLRLREKGHAFTAVYAANDEMALGVYKACSELGIRIPEELAVFGVDNNRISRYITPHLSTVEQPSYLMGSMLAEKLLSLLGEEKPGPGEAADSRIEVKSRLIIRESSTFHREGGSASSGNLGG</sequence>
<gene>
    <name evidence="5" type="ORF">PM3016_2705</name>
</gene>
<dbReference type="InterPro" id="IPR000843">
    <property type="entry name" value="HTH_LacI"/>
</dbReference>
<dbReference type="PANTHER" id="PTHR30146:SF109">
    <property type="entry name" value="HTH-TYPE TRANSCRIPTIONAL REGULATOR GALS"/>
    <property type="match status" value="1"/>
</dbReference>
<dbReference type="InterPro" id="IPR046335">
    <property type="entry name" value="LacI/GalR-like_sensor"/>
</dbReference>
<dbReference type="KEGG" id="pmq:PM3016_2705"/>
<accession>H6NHI8</accession>
<dbReference type="Proteomes" id="UP000007523">
    <property type="component" value="Chromosome"/>
</dbReference>
<evidence type="ECO:0000256" key="3">
    <source>
        <dbReference type="ARBA" id="ARBA00023163"/>
    </source>
</evidence>
<dbReference type="AlphaFoldDB" id="H6NHI8"/>
<keyword evidence="2" id="KW-0238">DNA-binding</keyword>
<dbReference type="Gene3D" id="3.40.50.2300">
    <property type="match status" value="2"/>
</dbReference>
<name>H6NHI8_9BACL</name>
<evidence type="ECO:0000256" key="1">
    <source>
        <dbReference type="ARBA" id="ARBA00023015"/>
    </source>
</evidence>